<evidence type="ECO:0000313" key="2">
    <source>
        <dbReference type="EMBL" id="SIT56001.1"/>
    </source>
</evidence>
<protein>
    <recommendedName>
        <fullName evidence="4">Transposase</fullName>
    </recommendedName>
</protein>
<sequence length="96" mass="10671">MRISRSALSDWLRGHGWTFKKVRTRTGAGPSDILRRRRAWFDRQPDLDPAKLVFIDETGLSTKMARLRGRAPRGERAGPACRTATGRPPPSPASCG</sequence>
<name>A0A1R3V9S0_9HYPH</name>
<feature type="compositionally biased region" description="Pro residues" evidence="1">
    <location>
        <begin position="87"/>
        <end position="96"/>
    </location>
</feature>
<dbReference type="STRING" id="1631249.BQ8794_240208"/>
<dbReference type="AlphaFoldDB" id="A0A1R3V9S0"/>
<evidence type="ECO:0000256" key="1">
    <source>
        <dbReference type="SAM" id="MobiDB-lite"/>
    </source>
</evidence>
<dbReference type="EMBL" id="FTPD01000017">
    <property type="protein sequence ID" value="SIT56001.1"/>
    <property type="molecule type" value="Genomic_DNA"/>
</dbReference>
<evidence type="ECO:0000313" key="3">
    <source>
        <dbReference type="Proteomes" id="UP000188388"/>
    </source>
</evidence>
<reference evidence="3" key="1">
    <citation type="submission" date="2017-01" db="EMBL/GenBank/DDBJ databases">
        <authorList>
            <person name="Brunel B."/>
        </authorList>
    </citation>
    <scope>NUCLEOTIDE SEQUENCE [LARGE SCALE GENOMIC DNA]</scope>
</reference>
<dbReference type="Proteomes" id="UP000188388">
    <property type="component" value="Unassembled WGS sequence"/>
</dbReference>
<evidence type="ECO:0008006" key="4">
    <source>
        <dbReference type="Google" id="ProtNLM"/>
    </source>
</evidence>
<organism evidence="2 3">
    <name type="scientific">Mesorhizobium prunaredense</name>
    <dbReference type="NCBI Taxonomy" id="1631249"/>
    <lineage>
        <taxon>Bacteria</taxon>
        <taxon>Pseudomonadati</taxon>
        <taxon>Pseudomonadota</taxon>
        <taxon>Alphaproteobacteria</taxon>
        <taxon>Hyphomicrobiales</taxon>
        <taxon>Phyllobacteriaceae</taxon>
        <taxon>Mesorhizobium</taxon>
    </lineage>
</organism>
<feature type="region of interest" description="Disordered" evidence="1">
    <location>
        <begin position="69"/>
        <end position="96"/>
    </location>
</feature>
<proteinExistence type="predicted"/>
<keyword evidence="3" id="KW-1185">Reference proteome</keyword>
<gene>
    <name evidence="2" type="ORF">BQ8794_240208</name>
</gene>
<accession>A0A1R3V9S0</accession>